<dbReference type="AlphaFoldDB" id="L0JKQ4"/>
<gene>
    <name evidence="1" type="ordered locus">Natpe_2000</name>
</gene>
<evidence type="ECO:0000313" key="1">
    <source>
        <dbReference type="EMBL" id="AGB31834.1"/>
    </source>
</evidence>
<dbReference type="KEGG" id="npe:Natpe_2000"/>
<reference evidence="2" key="1">
    <citation type="submission" date="2012-02" db="EMBL/GenBank/DDBJ databases">
        <title>Complete sequence of chromosome of Natrinema pellirubrum DSM 15624.</title>
        <authorList>
            <person name="Lucas S."/>
            <person name="Han J."/>
            <person name="Lapidus A."/>
            <person name="Cheng J.-F."/>
            <person name="Goodwin L."/>
            <person name="Pitluck S."/>
            <person name="Peters L."/>
            <person name="Teshima H."/>
            <person name="Detter J.C."/>
            <person name="Han C."/>
            <person name="Tapia R."/>
            <person name="Land M."/>
            <person name="Hauser L."/>
            <person name="Kyrpides N."/>
            <person name="Ivanova N."/>
            <person name="Pagani I."/>
            <person name="Sproer C."/>
            <person name="Anderson I."/>
            <person name="Woyke T."/>
        </authorList>
    </citation>
    <scope>NUCLEOTIDE SEQUENCE [LARGE SCALE GENOMIC DNA]</scope>
    <source>
        <strain evidence="2">DSM 15624 / JCM 10476 / NCIMB 786</strain>
    </source>
</reference>
<dbReference type="Pfam" id="PF24444">
    <property type="entry name" value="DUF7563"/>
    <property type="match status" value="1"/>
</dbReference>
<protein>
    <recommendedName>
        <fullName evidence="3">Small CPxCG-related zinc finger protein</fullName>
    </recommendedName>
</protein>
<dbReference type="Proteomes" id="UP000010843">
    <property type="component" value="Chromosome"/>
</dbReference>
<name>L0JKQ4_NATP1</name>
<evidence type="ECO:0000313" key="2">
    <source>
        <dbReference type="Proteomes" id="UP000010843"/>
    </source>
</evidence>
<proteinExistence type="predicted"/>
<dbReference type="EMBL" id="CP003372">
    <property type="protein sequence ID" value="AGB31834.1"/>
    <property type="molecule type" value="Genomic_DNA"/>
</dbReference>
<evidence type="ECO:0008006" key="3">
    <source>
        <dbReference type="Google" id="ProtNLM"/>
    </source>
</evidence>
<organism evidence="1 2">
    <name type="scientific">Natrinema pellirubrum (strain DSM 15624 / CIP 106293 / JCM 10476 / NCIMB 786 / 157)</name>
    <dbReference type="NCBI Taxonomy" id="797303"/>
    <lineage>
        <taxon>Archaea</taxon>
        <taxon>Methanobacteriati</taxon>
        <taxon>Methanobacteriota</taxon>
        <taxon>Stenosarchaea group</taxon>
        <taxon>Halobacteria</taxon>
        <taxon>Halobacteriales</taxon>
        <taxon>Natrialbaceae</taxon>
        <taxon>Natrinema</taxon>
    </lineage>
</organism>
<accession>L0JKQ4</accession>
<dbReference type="HOGENOM" id="CLU_210071_0_0_2"/>
<dbReference type="eggNOG" id="arCOG06449">
    <property type="taxonomic scope" value="Archaea"/>
</dbReference>
<sequence length="47" mass="5012">MPECSNCGSHVTSAFVRVFAVDENNVHGCPSCMTYAEISDGESAEET</sequence>
<dbReference type="InterPro" id="IPR055985">
    <property type="entry name" value="DUF7563"/>
</dbReference>